<dbReference type="AlphaFoldDB" id="A0A2K1L9X5"/>
<evidence type="ECO:0000313" key="4">
    <source>
        <dbReference type="Proteomes" id="UP000006727"/>
    </source>
</evidence>
<dbReference type="Proteomes" id="UP000006727">
    <property type="component" value="Chromosome 1"/>
</dbReference>
<gene>
    <name evidence="2" type="ORF">PHYPA_001256</name>
</gene>
<evidence type="ECO:0000256" key="1">
    <source>
        <dbReference type="SAM" id="MobiDB-lite"/>
    </source>
</evidence>
<feature type="compositionally biased region" description="Basic residues" evidence="1">
    <location>
        <begin position="59"/>
        <end position="72"/>
    </location>
</feature>
<dbReference type="EMBL" id="ABEU02000001">
    <property type="protein sequence ID" value="PNR62832.1"/>
    <property type="molecule type" value="Genomic_DNA"/>
</dbReference>
<reference evidence="2 4" key="2">
    <citation type="journal article" date="2018" name="Plant J.">
        <title>The Physcomitrella patens chromosome-scale assembly reveals moss genome structure and evolution.</title>
        <authorList>
            <person name="Lang D."/>
            <person name="Ullrich K.K."/>
            <person name="Murat F."/>
            <person name="Fuchs J."/>
            <person name="Jenkins J."/>
            <person name="Haas F.B."/>
            <person name="Piednoel M."/>
            <person name="Gundlach H."/>
            <person name="Van Bel M."/>
            <person name="Meyberg R."/>
            <person name="Vives C."/>
            <person name="Morata J."/>
            <person name="Symeonidi A."/>
            <person name="Hiss M."/>
            <person name="Muchero W."/>
            <person name="Kamisugi Y."/>
            <person name="Saleh O."/>
            <person name="Blanc G."/>
            <person name="Decker E.L."/>
            <person name="van Gessel N."/>
            <person name="Grimwood J."/>
            <person name="Hayes R.D."/>
            <person name="Graham S.W."/>
            <person name="Gunter L.E."/>
            <person name="McDaniel S.F."/>
            <person name="Hoernstein S.N.W."/>
            <person name="Larsson A."/>
            <person name="Li F.W."/>
            <person name="Perroud P.F."/>
            <person name="Phillips J."/>
            <person name="Ranjan P."/>
            <person name="Rokshar D.S."/>
            <person name="Rothfels C.J."/>
            <person name="Schneider L."/>
            <person name="Shu S."/>
            <person name="Stevenson D.W."/>
            <person name="Thummler F."/>
            <person name="Tillich M."/>
            <person name="Villarreal Aguilar J.C."/>
            <person name="Widiez T."/>
            <person name="Wong G.K."/>
            <person name="Wymore A."/>
            <person name="Zhang Y."/>
            <person name="Zimmer A.D."/>
            <person name="Quatrano R.S."/>
            <person name="Mayer K.F.X."/>
            <person name="Goodstein D."/>
            <person name="Casacuberta J.M."/>
            <person name="Vandepoele K."/>
            <person name="Reski R."/>
            <person name="Cuming A.C."/>
            <person name="Tuskan G.A."/>
            <person name="Maumus F."/>
            <person name="Salse J."/>
            <person name="Schmutz J."/>
            <person name="Rensing S.A."/>
        </authorList>
    </citation>
    <scope>NUCLEOTIDE SEQUENCE [LARGE SCALE GENOMIC DNA]</scope>
    <source>
        <strain evidence="3 4">cv. Gransden 2004</strain>
    </source>
</reference>
<reference evidence="2 4" key="1">
    <citation type="journal article" date="2008" name="Science">
        <title>The Physcomitrella genome reveals evolutionary insights into the conquest of land by plants.</title>
        <authorList>
            <person name="Rensing S."/>
            <person name="Lang D."/>
            <person name="Zimmer A."/>
            <person name="Terry A."/>
            <person name="Salamov A."/>
            <person name="Shapiro H."/>
            <person name="Nishiyama T."/>
            <person name="Perroud P.-F."/>
            <person name="Lindquist E."/>
            <person name="Kamisugi Y."/>
            <person name="Tanahashi T."/>
            <person name="Sakakibara K."/>
            <person name="Fujita T."/>
            <person name="Oishi K."/>
            <person name="Shin-I T."/>
            <person name="Kuroki Y."/>
            <person name="Toyoda A."/>
            <person name="Suzuki Y."/>
            <person name="Hashimoto A."/>
            <person name="Yamaguchi K."/>
            <person name="Sugano A."/>
            <person name="Kohara Y."/>
            <person name="Fujiyama A."/>
            <person name="Anterola A."/>
            <person name="Aoki S."/>
            <person name="Ashton N."/>
            <person name="Barbazuk W.B."/>
            <person name="Barker E."/>
            <person name="Bennetzen J."/>
            <person name="Bezanilla M."/>
            <person name="Blankenship R."/>
            <person name="Cho S.H."/>
            <person name="Dutcher S."/>
            <person name="Estelle M."/>
            <person name="Fawcett J.A."/>
            <person name="Gundlach H."/>
            <person name="Hanada K."/>
            <person name="Heyl A."/>
            <person name="Hicks K.A."/>
            <person name="Hugh J."/>
            <person name="Lohr M."/>
            <person name="Mayer K."/>
            <person name="Melkozernov A."/>
            <person name="Murata T."/>
            <person name="Nelson D."/>
            <person name="Pils B."/>
            <person name="Prigge M."/>
            <person name="Reiss B."/>
            <person name="Renner T."/>
            <person name="Rombauts S."/>
            <person name="Rushton P."/>
            <person name="Sanderfoot A."/>
            <person name="Schween G."/>
            <person name="Shiu S.-H."/>
            <person name="Stueber K."/>
            <person name="Theodoulou F.L."/>
            <person name="Tu H."/>
            <person name="Van de Peer Y."/>
            <person name="Verrier P.J."/>
            <person name="Waters E."/>
            <person name="Wood A."/>
            <person name="Yang L."/>
            <person name="Cove D."/>
            <person name="Cuming A."/>
            <person name="Hasebe M."/>
            <person name="Lucas S."/>
            <person name="Mishler D.B."/>
            <person name="Reski R."/>
            <person name="Grigoriev I."/>
            <person name="Quatrano R.S."/>
            <person name="Boore J.L."/>
        </authorList>
    </citation>
    <scope>NUCLEOTIDE SEQUENCE [LARGE SCALE GENOMIC DNA]</scope>
    <source>
        <strain evidence="3 4">cv. Gransden 2004</strain>
    </source>
</reference>
<evidence type="ECO:0000313" key="3">
    <source>
        <dbReference type="EnsemblPlants" id="PAC:32968953.CDS.1"/>
    </source>
</evidence>
<protein>
    <submittedName>
        <fullName evidence="2 3">Uncharacterized protein</fullName>
    </submittedName>
</protein>
<accession>A0A2K1L9X5</accession>
<organism evidence="2">
    <name type="scientific">Physcomitrium patens</name>
    <name type="common">Spreading-leaved earth moss</name>
    <name type="synonym">Physcomitrella patens</name>
    <dbReference type="NCBI Taxonomy" id="3218"/>
    <lineage>
        <taxon>Eukaryota</taxon>
        <taxon>Viridiplantae</taxon>
        <taxon>Streptophyta</taxon>
        <taxon>Embryophyta</taxon>
        <taxon>Bryophyta</taxon>
        <taxon>Bryophytina</taxon>
        <taxon>Bryopsida</taxon>
        <taxon>Funariidae</taxon>
        <taxon>Funariales</taxon>
        <taxon>Funariaceae</taxon>
        <taxon>Physcomitrium</taxon>
    </lineage>
</organism>
<reference evidence="3" key="3">
    <citation type="submission" date="2020-12" db="UniProtKB">
        <authorList>
            <consortium name="EnsemblPlants"/>
        </authorList>
    </citation>
    <scope>IDENTIFICATION</scope>
</reference>
<dbReference type="Gramene" id="Pp3c1_27530V3.1">
    <property type="protein sequence ID" value="PAC:32968953.CDS.1"/>
    <property type="gene ID" value="Pp3c1_27530"/>
</dbReference>
<dbReference type="EnsemblPlants" id="Pp3c1_27530V3.1">
    <property type="protein sequence ID" value="PAC:32968953.CDS.1"/>
    <property type="gene ID" value="Pp3c1_27530"/>
</dbReference>
<evidence type="ECO:0000313" key="2">
    <source>
        <dbReference type="EMBL" id="PNR62832.1"/>
    </source>
</evidence>
<feature type="region of interest" description="Disordered" evidence="1">
    <location>
        <begin position="54"/>
        <end position="78"/>
    </location>
</feature>
<proteinExistence type="predicted"/>
<sequence length="96" mass="11278">MRKILHRVSSPWNLSKRPRLRWQKQPRELHSQKNPQSLRAVCFNFFVSFPSEQLVGNKGGKKKKKKKKKRPLRIGTDNSDGVFRKACVRYRMPGSS</sequence>
<name>A0A2K1L9X5_PHYPA</name>
<keyword evidence="4" id="KW-1185">Reference proteome</keyword>